<dbReference type="PANTHER" id="PTHR33376">
    <property type="match status" value="1"/>
</dbReference>
<dbReference type="RefSeq" id="WP_304124095.1">
    <property type="nucleotide sequence ID" value="NZ_DYZA01000243.1"/>
</dbReference>
<protein>
    <submittedName>
        <fullName evidence="2">TRAP transporter substrate-binding protein DctP</fullName>
    </submittedName>
</protein>
<dbReference type="Proteomes" id="UP000698963">
    <property type="component" value="Unassembled WGS sequence"/>
</dbReference>
<dbReference type="InterPro" id="IPR018389">
    <property type="entry name" value="DctP_fam"/>
</dbReference>
<dbReference type="AlphaFoldDB" id="A0A921AYA0"/>
<gene>
    <name evidence="2" type="primary">dctP</name>
    <name evidence="2" type="ORF">K8W16_11835</name>
</gene>
<dbReference type="InterPro" id="IPR038404">
    <property type="entry name" value="TRAP_DctP_sf"/>
</dbReference>
<comment type="caution">
    <text evidence="2">The sequence shown here is derived from an EMBL/GenBank/DDBJ whole genome shotgun (WGS) entry which is preliminary data.</text>
</comment>
<evidence type="ECO:0000256" key="1">
    <source>
        <dbReference type="ARBA" id="ARBA00022729"/>
    </source>
</evidence>
<dbReference type="GO" id="GO:0055085">
    <property type="term" value="P:transmembrane transport"/>
    <property type="evidence" value="ECO:0007669"/>
    <property type="project" value="InterPro"/>
</dbReference>
<keyword evidence="1" id="KW-0732">Signal</keyword>
<reference evidence="2" key="2">
    <citation type="submission" date="2021-09" db="EMBL/GenBank/DDBJ databases">
        <authorList>
            <person name="Gilroy R."/>
        </authorList>
    </citation>
    <scope>NUCLEOTIDE SEQUENCE</scope>
    <source>
        <strain evidence="2">ChiGjej2B2-19336</strain>
    </source>
</reference>
<evidence type="ECO:0000313" key="3">
    <source>
        <dbReference type="Proteomes" id="UP000698963"/>
    </source>
</evidence>
<sequence>MSPEPKEKPVTKLEDMKGLRMTCMSKPFADAVQALGANPITVPLPDIYMTLSRNSADSALFSLLASGSIKINDIIKHITLISLCKDIRFVGINKDLWDSFPPDIQKAIESTCCSEEWAYRMSQVMDNGDISGKELLTKSGAKFYTLDEAEKARWIKACEPLDQTWIDKVVELGIARSDAETLLKQVRSTGAEVTASLAAKTAQ</sequence>
<proteinExistence type="predicted"/>
<dbReference type="PANTHER" id="PTHR33376:SF15">
    <property type="entry name" value="BLL6794 PROTEIN"/>
    <property type="match status" value="1"/>
</dbReference>
<dbReference type="NCBIfam" id="NF037995">
    <property type="entry name" value="TRAP_S1"/>
    <property type="match status" value="1"/>
</dbReference>
<name>A0A921AYA0_9BACT</name>
<reference evidence="2" key="1">
    <citation type="journal article" date="2021" name="PeerJ">
        <title>Extensive microbial diversity within the chicken gut microbiome revealed by metagenomics and culture.</title>
        <authorList>
            <person name="Gilroy R."/>
            <person name="Ravi A."/>
            <person name="Getino M."/>
            <person name="Pursley I."/>
            <person name="Horton D.L."/>
            <person name="Alikhan N.F."/>
            <person name="Baker D."/>
            <person name="Gharbi K."/>
            <person name="Hall N."/>
            <person name="Watson M."/>
            <person name="Adriaenssens E.M."/>
            <person name="Foster-Nyarko E."/>
            <person name="Jarju S."/>
            <person name="Secka A."/>
            <person name="Antonio M."/>
            <person name="Oren A."/>
            <person name="Chaudhuri R.R."/>
            <person name="La Ragione R."/>
            <person name="Hildebrand F."/>
            <person name="Pallen M.J."/>
        </authorList>
    </citation>
    <scope>NUCLEOTIDE SEQUENCE</scope>
    <source>
        <strain evidence="2">ChiGjej2B2-19336</strain>
    </source>
</reference>
<accession>A0A921AYA0</accession>
<dbReference type="Gene3D" id="3.40.190.170">
    <property type="entry name" value="Bacterial extracellular solute-binding protein, family 7"/>
    <property type="match status" value="1"/>
</dbReference>
<evidence type="ECO:0000313" key="2">
    <source>
        <dbReference type="EMBL" id="HJD98319.1"/>
    </source>
</evidence>
<organism evidence="2 3">
    <name type="scientific">Mailhella massiliensis</name>
    <dbReference type="NCBI Taxonomy" id="1903261"/>
    <lineage>
        <taxon>Bacteria</taxon>
        <taxon>Pseudomonadati</taxon>
        <taxon>Thermodesulfobacteriota</taxon>
        <taxon>Desulfovibrionia</taxon>
        <taxon>Desulfovibrionales</taxon>
        <taxon>Desulfovibrionaceae</taxon>
        <taxon>Mailhella</taxon>
    </lineage>
</organism>
<dbReference type="EMBL" id="DYZA01000243">
    <property type="protein sequence ID" value="HJD98319.1"/>
    <property type="molecule type" value="Genomic_DNA"/>
</dbReference>
<dbReference type="Pfam" id="PF03480">
    <property type="entry name" value="DctP"/>
    <property type="match status" value="1"/>
</dbReference>